<keyword evidence="3" id="KW-1185">Reference proteome</keyword>
<keyword evidence="1" id="KW-0472">Membrane</keyword>
<dbReference type="EMBL" id="FNIR01000006">
    <property type="protein sequence ID" value="SDO52320.1"/>
    <property type="molecule type" value="Genomic_DNA"/>
</dbReference>
<proteinExistence type="predicted"/>
<dbReference type="STRING" id="1052260.SAMN05660199_02067"/>
<evidence type="ECO:0000313" key="3">
    <source>
        <dbReference type="Proteomes" id="UP000199088"/>
    </source>
</evidence>
<evidence type="ECO:0000313" key="2">
    <source>
        <dbReference type="EMBL" id="SDO52320.1"/>
    </source>
</evidence>
<sequence>MGPRATWQAVGVPRSPEQIQQEIDAARESLAATLDQLVFRGSPGRLSEQAKARVQHWITTPAGQATLAAAGLFVTFVVVQKVRHRHR</sequence>
<reference evidence="3" key="1">
    <citation type="submission" date="2016-10" db="EMBL/GenBank/DDBJ databases">
        <authorList>
            <person name="Varghese N."/>
            <person name="Submissions S."/>
        </authorList>
    </citation>
    <scope>NUCLEOTIDE SEQUENCE [LARGE SCALE GENOMIC DNA]</scope>
    <source>
        <strain evidence="3">DSM 45843</strain>
    </source>
</reference>
<keyword evidence="1" id="KW-0812">Transmembrane</keyword>
<dbReference type="InterPro" id="IPR022062">
    <property type="entry name" value="DUF3618"/>
</dbReference>
<organism evidence="2 3">
    <name type="scientific">Klenkia soli</name>
    <dbReference type="NCBI Taxonomy" id="1052260"/>
    <lineage>
        <taxon>Bacteria</taxon>
        <taxon>Bacillati</taxon>
        <taxon>Actinomycetota</taxon>
        <taxon>Actinomycetes</taxon>
        <taxon>Geodermatophilales</taxon>
        <taxon>Geodermatophilaceae</taxon>
        <taxon>Klenkia</taxon>
    </lineage>
</organism>
<gene>
    <name evidence="2" type="ORF">SAMN05660199_02067</name>
</gene>
<keyword evidence="1" id="KW-1133">Transmembrane helix</keyword>
<feature type="transmembrane region" description="Helical" evidence="1">
    <location>
        <begin position="62"/>
        <end position="79"/>
    </location>
</feature>
<dbReference type="Pfam" id="PF12277">
    <property type="entry name" value="DUF3618"/>
    <property type="match status" value="1"/>
</dbReference>
<accession>A0A1H0K9B8</accession>
<evidence type="ECO:0008006" key="4">
    <source>
        <dbReference type="Google" id="ProtNLM"/>
    </source>
</evidence>
<dbReference type="Proteomes" id="UP000199088">
    <property type="component" value="Unassembled WGS sequence"/>
</dbReference>
<evidence type="ECO:0000256" key="1">
    <source>
        <dbReference type="SAM" id="Phobius"/>
    </source>
</evidence>
<dbReference type="AlphaFoldDB" id="A0A1H0K9B8"/>
<protein>
    <recommendedName>
        <fullName evidence="4">DUF3618 domain-containing protein</fullName>
    </recommendedName>
</protein>
<name>A0A1H0K9B8_9ACTN</name>